<dbReference type="AlphaFoldDB" id="A0A816X764"/>
<sequence>MIVVLESKILKPPKAGAKASKEAIEMWTEVSLEHNLMMKKLSQPLATCMQNLQQGNLAINLQITAPSVATGISGIFVPIDKWWRGVVVKNWNTPKMQLLPSTTHPHMHMSYFGSYVISGITISTT</sequence>
<dbReference type="EMBL" id="HG994356">
    <property type="protein sequence ID" value="CAF2143361.1"/>
    <property type="molecule type" value="Genomic_DNA"/>
</dbReference>
<protein>
    <submittedName>
        <fullName evidence="1">(rape) hypothetical protein</fullName>
    </submittedName>
</protein>
<name>A0A816X764_BRANA</name>
<reference evidence="1" key="1">
    <citation type="submission" date="2021-01" db="EMBL/GenBank/DDBJ databases">
        <authorList>
            <consortium name="Genoscope - CEA"/>
            <person name="William W."/>
        </authorList>
    </citation>
    <scope>NUCLEOTIDE SEQUENCE</scope>
</reference>
<organism evidence="1">
    <name type="scientific">Brassica napus</name>
    <name type="common">Rape</name>
    <dbReference type="NCBI Taxonomy" id="3708"/>
    <lineage>
        <taxon>Eukaryota</taxon>
        <taxon>Viridiplantae</taxon>
        <taxon>Streptophyta</taxon>
        <taxon>Embryophyta</taxon>
        <taxon>Tracheophyta</taxon>
        <taxon>Spermatophyta</taxon>
        <taxon>Magnoliopsida</taxon>
        <taxon>eudicotyledons</taxon>
        <taxon>Gunneridae</taxon>
        <taxon>Pentapetalae</taxon>
        <taxon>rosids</taxon>
        <taxon>malvids</taxon>
        <taxon>Brassicales</taxon>
        <taxon>Brassicaceae</taxon>
        <taxon>Brassiceae</taxon>
        <taxon>Brassica</taxon>
    </lineage>
</organism>
<dbReference type="Proteomes" id="UP001295469">
    <property type="component" value="Chromosome A02"/>
</dbReference>
<accession>A0A816X764</accession>
<evidence type="ECO:0000313" key="1">
    <source>
        <dbReference type="EMBL" id="CAF2143361.1"/>
    </source>
</evidence>
<proteinExistence type="predicted"/>
<gene>
    <name evidence="1" type="ORF">DARMORV10_A02P34280.1</name>
</gene>